<evidence type="ECO:0000256" key="5">
    <source>
        <dbReference type="ARBA" id="ARBA00022824"/>
    </source>
</evidence>
<evidence type="ECO:0000313" key="9">
    <source>
        <dbReference type="Proteomes" id="UP000475862"/>
    </source>
</evidence>
<dbReference type="GO" id="GO:0005509">
    <property type="term" value="F:calcium ion binding"/>
    <property type="evidence" value="ECO:0007669"/>
    <property type="project" value="InterPro"/>
</dbReference>
<dbReference type="GO" id="GO:0006457">
    <property type="term" value="P:protein folding"/>
    <property type="evidence" value="ECO:0007669"/>
    <property type="project" value="InterPro"/>
</dbReference>
<dbReference type="PROSITE" id="PS00803">
    <property type="entry name" value="CALRETICULIN_1"/>
    <property type="match status" value="1"/>
</dbReference>
<dbReference type="GO" id="GO:0005789">
    <property type="term" value="C:endoplasmic reticulum membrane"/>
    <property type="evidence" value="ECO:0007669"/>
    <property type="project" value="TreeGrafter"/>
</dbReference>
<dbReference type="GO" id="GO:0051082">
    <property type="term" value="F:unfolded protein binding"/>
    <property type="evidence" value="ECO:0007669"/>
    <property type="project" value="InterPro"/>
</dbReference>
<dbReference type="InterPro" id="IPR001580">
    <property type="entry name" value="Calret/calnex"/>
</dbReference>
<dbReference type="OrthoDB" id="6613788at2759"/>
<feature type="signal peptide" evidence="6">
    <location>
        <begin position="1"/>
        <end position="22"/>
    </location>
</feature>
<comment type="subcellular location">
    <subcellularLocation>
        <location evidence="2">Endoplasmic reticulum</location>
    </subcellularLocation>
</comment>
<protein>
    <recommendedName>
        <fullName evidence="7">DDE Tnp4 domain-containing protein</fullName>
    </recommendedName>
</protein>
<name>A0A6G0TJS1_APHGL</name>
<organism evidence="8 9">
    <name type="scientific">Aphis glycines</name>
    <name type="common">Soybean aphid</name>
    <dbReference type="NCBI Taxonomy" id="307491"/>
    <lineage>
        <taxon>Eukaryota</taxon>
        <taxon>Metazoa</taxon>
        <taxon>Ecdysozoa</taxon>
        <taxon>Arthropoda</taxon>
        <taxon>Hexapoda</taxon>
        <taxon>Insecta</taxon>
        <taxon>Pterygota</taxon>
        <taxon>Neoptera</taxon>
        <taxon>Paraneoptera</taxon>
        <taxon>Hemiptera</taxon>
        <taxon>Sternorrhyncha</taxon>
        <taxon>Aphidomorpha</taxon>
        <taxon>Aphidoidea</taxon>
        <taxon>Aphididae</taxon>
        <taxon>Aphidini</taxon>
        <taxon>Aphis</taxon>
        <taxon>Aphis</taxon>
    </lineage>
</organism>
<keyword evidence="6" id="KW-0732">Signal</keyword>
<keyword evidence="9" id="KW-1185">Reference proteome</keyword>
<dbReference type="InterPro" id="IPR027806">
    <property type="entry name" value="HARBI1_dom"/>
</dbReference>
<evidence type="ECO:0000259" key="7">
    <source>
        <dbReference type="Pfam" id="PF13359"/>
    </source>
</evidence>
<evidence type="ECO:0000256" key="6">
    <source>
        <dbReference type="SAM" id="SignalP"/>
    </source>
</evidence>
<proteinExistence type="inferred from homology"/>
<dbReference type="EMBL" id="VYZN01000030">
    <property type="protein sequence ID" value="KAE9534113.1"/>
    <property type="molecule type" value="Genomic_DNA"/>
</dbReference>
<dbReference type="GO" id="GO:0036503">
    <property type="term" value="P:ERAD pathway"/>
    <property type="evidence" value="ECO:0007669"/>
    <property type="project" value="TreeGrafter"/>
</dbReference>
<feature type="domain" description="DDE Tnp4" evidence="7">
    <location>
        <begin position="93"/>
        <end position="174"/>
    </location>
</feature>
<dbReference type="Proteomes" id="UP000475862">
    <property type="component" value="Unassembled WGS sequence"/>
</dbReference>
<comment type="caution">
    <text evidence="8">The sequence shown here is derived from an EMBL/GenBank/DDBJ whole genome shotgun (WGS) entry which is preliminary data.</text>
</comment>
<sequence length="233" mass="27262">MRAPAKFSLYMLFCLATALAVGAEIYFEENFSDDYFEFEWTYSEYPGKEFGNNEGKNLVIQYTVKHEQGIDCGGGYIKLFNCDLEPKEMHGETPYEIMFGDEAFGLSTNVLRPYAGKYLQDIKRTFNYRLSRARRYVECSFGILSNKWRIFHRPIDVNVEFAIDIVKCCCVLHNFVRDRDGFKFDDTLTITGMEDLDYDNNLYANRSVNRYRDALANYFVSEDGQISWQNEKI</sequence>
<dbReference type="PANTHER" id="PTHR11073">
    <property type="entry name" value="CALRETICULIN AND CALNEXIN"/>
    <property type="match status" value="1"/>
</dbReference>
<feature type="chain" id="PRO_5045232005" description="DDE Tnp4 domain-containing protein" evidence="6">
    <location>
        <begin position="23"/>
        <end position="233"/>
    </location>
</feature>
<reference evidence="8 9" key="1">
    <citation type="submission" date="2019-08" db="EMBL/GenBank/DDBJ databases">
        <title>The genome of the soybean aphid Biotype 1, its phylome, world population structure and adaptation to the North American continent.</title>
        <authorList>
            <person name="Giordano R."/>
            <person name="Donthu R.K."/>
            <person name="Hernandez A.G."/>
            <person name="Wright C.L."/>
            <person name="Zimin A.V."/>
        </authorList>
    </citation>
    <scope>NUCLEOTIDE SEQUENCE [LARGE SCALE GENOMIC DNA]</scope>
    <source>
        <tissue evidence="8">Whole aphids</tissue>
    </source>
</reference>
<evidence type="ECO:0000256" key="1">
    <source>
        <dbReference type="ARBA" id="ARBA00001968"/>
    </source>
</evidence>
<accession>A0A6G0TJS1</accession>
<dbReference type="PANTHER" id="PTHR11073:SF2">
    <property type="entry name" value="CALRETICULIN"/>
    <property type="match status" value="1"/>
</dbReference>
<comment type="cofactor">
    <cofactor evidence="1">
        <name>a divalent metal cation</name>
        <dbReference type="ChEBI" id="CHEBI:60240"/>
    </cofactor>
</comment>
<dbReference type="AlphaFoldDB" id="A0A6G0TJS1"/>
<evidence type="ECO:0000256" key="4">
    <source>
        <dbReference type="ARBA" id="ARBA00022723"/>
    </source>
</evidence>
<evidence type="ECO:0000313" key="8">
    <source>
        <dbReference type="EMBL" id="KAE9534113.1"/>
    </source>
</evidence>
<evidence type="ECO:0000256" key="2">
    <source>
        <dbReference type="ARBA" id="ARBA00004240"/>
    </source>
</evidence>
<dbReference type="InterPro" id="IPR013320">
    <property type="entry name" value="ConA-like_dom_sf"/>
</dbReference>
<dbReference type="Gene3D" id="2.60.120.200">
    <property type="match status" value="1"/>
</dbReference>
<evidence type="ECO:0000256" key="3">
    <source>
        <dbReference type="ARBA" id="ARBA00010983"/>
    </source>
</evidence>
<dbReference type="SUPFAM" id="SSF49899">
    <property type="entry name" value="Concanavalin A-like lectins/glucanases"/>
    <property type="match status" value="1"/>
</dbReference>
<keyword evidence="5" id="KW-0256">Endoplasmic reticulum</keyword>
<dbReference type="PRINTS" id="PR00626">
    <property type="entry name" value="CALRETICULIN"/>
</dbReference>
<gene>
    <name evidence="8" type="ORF">AGLY_008849</name>
</gene>
<dbReference type="Pfam" id="PF13359">
    <property type="entry name" value="DDE_Tnp_4"/>
    <property type="match status" value="1"/>
</dbReference>
<dbReference type="InterPro" id="IPR018124">
    <property type="entry name" value="Calret/calnex_CS"/>
</dbReference>
<keyword evidence="4" id="KW-0479">Metal-binding</keyword>
<comment type="similarity">
    <text evidence="3">Belongs to the calreticulin family.</text>
</comment>